<sequence length="211" mass="24031">MDYLTQFTTYIFTLALAAILPGPGMTGLMFKTLTHGYKHGVMMLFGLITGDIIFLLISIFLVSSLTKLIPNFSFYLVMLSSIYLLYLAYSFWSFKGDLLQIQNKNTLEETLFSYRDGLFITLSNPKTISFYLALVPAIFGAYSMKEQTFFIIVITVLTLAVIGCFYVFFSWSLKKILHNLKIQSALLKGLALMMCVLALSMMYREFTPYLT</sequence>
<dbReference type="GO" id="GO:0005886">
    <property type="term" value="C:plasma membrane"/>
    <property type="evidence" value="ECO:0007669"/>
    <property type="project" value="UniProtKB-SubCell"/>
</dbReference>
<evidence type="ECO:0000256" key="4">
    <source>
        <dbReference type="ARBA" id="ARBA00022989"/>
    </source>
</evidence>
<evidence type="ECO:0000256" key="5">
    <source>
        <dbReference type="ARBA" id="ARBA00023136"/>
    </source>
</evidence>
<dbReference type="GO" id="GO:0015171">
    <property type="term" value="F:amino acid transmembrane transporter activity"/>
    <property type="evidence" value="ECO:0007669"/>
    <property type="project" value="TreeGrafter"/>
</dbReference>
<evidence type="ECO:0000256" key="6">
    <source>
        <dbReference type="SAM" id="Phobius"/>
    </source>
</evidence>
<organism evidence="7 8">
    <name type="scientific">Acinetobacter albensis</name>
    <dbReference type="NCBI Taxonomy" id="1673609"/>
    <lineage>
        <taxon>Bacteria</taxon>
        <taxon>Pseudomonadati</taxon>
        <taxon>Pseudomonadota</taxon>
        <taxon>Gammaproteobacteria</taxon>
        <taxon>Moraxellales</taxon>
        <taxon>Moraxellaceae</taxon>
        <taxon>Acinetobacter</taxon>
    </lineage>
</organism>
<keyword evidence="5 6" id="KW-0472">Membrane</keyword>
<dbReference type="PANTHER" id="PTHR30086">
    <property type="entry name" value="ARGININE EXPORTER PROTEIN ARGO"/>
    <property type="match status" value="1"/>
</dbReference>
<feature type="transmembrane region" description="Helical" evidence="6">
    <location>
        <begin position="6"/>
        <end position="30"/>
    </location>
</feature>
<dbReference type="AlphaFoldDB" id="A0A1C4GXA5"/>
<keyword evidence="3 6" id="KW-0812">Transmembrane</keyword>
<reference evidence="7 8" key="1">
    <citation type="submission" date="2016-08" db="EMBL/GenBank/DDBJ databases">
        <authorList>
            <person name="Seilhamer J.J."/>
        </authorList>
    </citation>
    <scope>NUCLEOTIDE SEQUENCE [LARGE SCALE GENOMIC DNA]</scope>
    <source>
        <strain evidence="7 8">ANC 4874</strain>
    </source>
</reference>
<dbReference type="OrthoDB" id="9804822at2"/>
<dbReference type="InterPro" id="IPR001123">
    <property type="entry name" value="LeuE-type"/>
</dbReference>
<evidence type="ECO:0000256" key="1">
    <source>
        <dbReference type="ARBA" id="ARBA00004651"/>
    </source>
</evidence>
<dbReference type="PANTHER" id="PTHR30086:SF20">
    <property type="entry name" value="ARGININE EXPORTER PROTEIN ARGO-RELATED"/>
    <property type="match status" value="1"/>
</dbReference>
<evidence type="ECO:0000313" key="8">
    <source>
        <dbReference type="Proteomes" id="UP000243661"/>
    </source>
</evidence>
<feature type="transmembrane region" description="Helical" evidence="6">
    <location>
        <begin position="150"/>
        <end position="173"/>
    </location>
</feature>
<keyword evidence="2" id="KW-1003">Cell membrane</keyword>
<evidence type="ECO:0000256" key="3">
    <source>
        <dbReference type="ARBA" id="ARBA00022692"/>
    </source>
</evidence>
<accession>A0A1C4GXA5</accession>
<evidence type="ECO:0000256" key="2">
    <source>
        <dbReference type="ARBA" id="ARBA00022475"/>
    </source>
</evidence>
<dbReference type="RefSeq" id="WP_092720737.1">
    <property type="nucleotide sequence ID" value="NZ_FMBK01000012.1"/>
</dbReference>
<evidence type="ECO:0000313" key="7">
    <source>
        <dbReference type="EMBL" id="SCC72814.1"/>
    </source>
</evidence>
<feature type="transmembrane region" description="Helical" evidence="6">
    <location>
        <begin position="42"/>
        <end position="66"/>
    </location>
</feature>
<name>A0A1C4GXA5_9GAMM</name>
<protein>
    <submittedName>
        <fullName evidence="7">Threonine/homoserine/homoserine lactone efflux protein</fullName>
    </submittedName>
</protein>
<dbReference type="Proteomes" id="UP000243661">
    <property type="component" value="Unassembled WGS sequence"/>
</dbReference>
<feature type="transmembrane region" description="Helical" evidence="6">
    <location>
        <begin position="185"/>
        <end position="203"/>
    </location>
</feature>
<dbReference type="EMBL" id="FMBK01000012">
    <property type="protein sequence ID" value="SCC72814.1"/>
    <property type="molecule type" value="Genomic_DNA"/>
</dbReference>
<proteinExistence type="predicted"/>
<comment type="subcellular location">
    <subcellularLocation>
        <location evidence="1">Cell membrane</location>
        <topology evidence="1">Multi-pass membrane protein</topology>
    </subcellularLocation>
</comment>
<keyword evidence="4 6" id="KW-1133">Transmembrane helix</keyword>
<dbReference type="Pfam" id="PF01810">
    <property type="entry name" value="LysE"/>
    <property type="match status" value="1"/>
</dbReference>
<gene>
    <name evidence="7" type="ORF">GA0116959_11287</name>
</gene>
<feature type="transmembrane region" description="Helical" evidence="6">
    <location>
        <begin position="72"/>
        <end position="92"/>
    </location>
</feature>